<evidence type="ECO:0000313" key="3">
    <source>
        <dbReference type="EnsemblPlants" id="ONIVA07G07810.1"/>
    </source>
</evidence>
<reference evidence="3" key="2">
    <citation type="submission" date="2018-04" db="EMBL/GenBank/DDBJ databases">
        <title>OnivRS2 (Oryza nivara Reference Sequence Version 2).</title>
        <authorList>
            <person name="Zhang J."/>
            <person name="Kudrna D."/>
            <person name="Lee S."/>
            <person name="Talag J."/>
            <person name="Rajasekar S."/>
            <person name="Welchert J."/>
            <person name="Hsing Y.-I."/>
            <person name="Wing R.A."/>
        </authorList>
    </citation>
    <scope>NUCLEOTIDE SEQUENCE [LARGE SCALE GENOMIC DNA]</scope>
    <source>
        <strain evidence="3">SL10</strain>
    </source>
</reference>
<accession>A0A0E0HYT1</accession>
<dbReference type="OMA" id="CPHPKTH"/>
<keyword evidence="2" id="KW-0732">Signal</keyword>
<proteinExistence type="predicted"/>
<dbReference type="HOGENOM" id="CLU_1974046_0_0_1"/>
<dbReference type="Gramene" id="ONIVA07G07810.1">
    <property type="protein sequence ID" value="ONIVA07G07810.1"/>
    <property type="gene ID" value="ONIVA07G07810"/>
</dbReference>
<feature type="chain" id="PRO_5002362148" evidence="2">
    <location>
        <begin position="32"/>
        <end position="136"/>
    </location>
</feature>
<dbReference type="EnsemblPlants" id="ONIVA07G07810.1">
    <property type="protein sequence ID" value="ONIVA07G07810.1"/>
    <property type="gene ID" value="ONIVA07G07810"/>
</dbReference>
<name>A0A0E0HYT1_ORYNI</name>
<reference evidence="3" key="1">
    <citation type="submission" date="2015-04" db="UniProtKB">
        <authorList>
            <consortium name="EnsemblPlants"/>
        </authorList>
    </citation>
    <scope>IDENTIFICATION</scope>
    <source>
        <strain evidence="3">SL10</strain>
    </source>
</reference>
<evidence type="ECO:0000256" key="1">
    <source>
        <dbReference type="SAM" id="MobiDB-lite"/>
    </source>
</evidence>
<dbReference type="AlphaFoldDB" id="A0A0E0HYT1"/>
<feature type="signal peptide" evidence="2">
    <location>
        <begin position="1"/>
        <end position="31"/>
    </location>
</feature>
<dbReference type="Proteomes" id="UP000006591">
    <property type="component" value="Chromosome 7"/>
</dbReference>
<sequence length="136" mass="14285">MAAVRGVGLASSLLLLLLLIIIVSAPHLLLASLPPRDASAAASGSTTTAAAAATTPVAASSFPSEEADHGKKLLHDHGESATSNSYDVVPFQPHCCSSHLPGQLRAVKYRGLYYQLLCDNHPGPCPHPKTHKDIRF</sequence>
<evidence type="ECO:0000256" key="2">
    <source>
        <dbReference type="SAM" id="SignalP"/>
    </source>
</evidence>
<evidence type="ECO:0000313" key="4">
    <source>
        <dbReference type="Proteomes" id="UP000006591"/>
    </source>
</evidence>
<feature type="region of interest" description="Disordered" evidence="1">
    <location>
        <begin position="55"/>
        <end position="76"/>
    </location>
</feature>
<feature type="compositionally biased region" description="Basic and acidic residues" evidence="1">
    <location>
        <begin position="66"/>
        <end position="76"/>
    </location>
</feature>
<organism evidence="3">
    <name type="scientific">Oryza nivara</name>
    <name type="common">Indian wild rice</name>
    <name type="synonym">Oryza sativa f. spontanea</name>
    <dbReference type="NCBI Taxonomy" id="4536"/>
    <lineage>
        <taxon>Eukaryota</taxon>
        <taxon>Viridiplantae</taxon>
        <taxon>Streptophyta</taxon>
        <taxon>Embryophyta</taxon>
        <taxon>Tracheophyta</taxon>
        <taxon>Spermatophyta</taxon>
        <taxon>Magnoliopsida</taxon>
        <taxon>Liliopsida</taxon>
        <taxon>Poales</taxon>
        <taxon>Poaceae</taxon>
        <taxon>BOP clade</taxon>
        <taxon>Oryzoideae</taxon>
        <taxon>Oryzeae</taxon>
        <taxon>Oryzinae</taxon>
        <taxon>Oryza</taxon>
    </lineage>
</organism>
<protein>
    <submittedName>
        <fullName evidence="3">Uncharacterized protein</fullName>
    </submittedName>
</protein>
<keyword evidence="4" id="KW-1185">Reference proteome</keyword>